<name>A0A3B1AW76_9ZZZZ</name>
<dbReference type="InterPro" id="IPR029151">
    <property type="entry name" value="Sensor-like_sf"/>
</dbReference>
<feature type="transmembrane region" description="Helical" evidence="2">
    <location>
        <begin position="278"/>
        <end position="298"/>
    </location>
</feature>
<protein>
    <submittedName>
        <fullName evidence="3">N-linked glycosylation glycosyltransferase PglG</fullName>
    </submittedName>
</protein>
<dbReference type="AlphaFoldDB" id="A0A3B1AW76"/>
<feature type="transmembrane region" description="Helical" evidence="2">
    <location>
        <begin position="245"/>
        <end position="266"/>
    </location>
</feature>
<accession>A0A3B1AW76</accession>
<organism evidence="3">
    <name type="scientific">hydrothermal vent metagenome</name>
    <dbReference type="NCBI Taxonomy" id="652676"/>
    <lineage>
        <taxon>unclassified sequences</taxon>
        <taxon>metagenomes</taxon>
        <taxon>ecological metagenomes</taxon>
    </lineage>
</organism>
<sequence>MSYIGVIERYHQYHDAIHDLLASILSGITEQRLFDDEKLQQSAIESLRERYPFVELLYTLDTGGLQHSENHRPSGDKRKKTLVGKDRSQRPYFQLVQDNQRVVVTEPYLSIANTSLCISSAAPVKDHDGKLLGYVVLDIDLAGTVAFLMGDTARRRFAPLFKLVYSAIAIGLFAVVILLLYASLNELINMRPDQVGGHDFYLRPFGIIIYLTLGLAIFDLAKTTFEEEVLMHKDIFRHSSTRRTITRFMAAILIAVSIESLLLMFKSALGDGEHLADAVWMMMSAVGLLIGLGLYVYLGAKAEAVFNETNK</sequence>
<evidence type="ECO:0000256" key="2">
    <source>
        <dbReference type="SAM" id="Phobius"/>
    </source>
</evidence>
<dbReference type="CDD" id="cd18773">
    <property type="entry name" value="PDC1_HK_sensor"/>
    <property type="match status" value="1"/>
</dbReference>
<dbReference type="GO" id="GO:0016740">
    <property type="term" value="F:transferase activity"/>
    <property type="evidence" value="ECO:0007669"/>
    <property type="project" value="UniProtKB-KW"/>
</dbReference>
<dbReference type="SUPFAM" id="SSF103190">
    <property type="entry name" value="Sensory domain-like"/>
    <property type="match status" value="1"/>
</dbReference>
<keyword evidence="2" id="KW-1133">Transmembrane helix</keyword>
<keyword evidence="2" id="KW-0472">Membrane</keyword>
<feature type="transmembrane region" description="Helical" evidence="2">
    <location>
        <begin position="204"/>
        <end position="225"/>
    </location>
</feature>
<keyword evidence="2" id="KW-0812">Transmembrane</keyword>
<dbReference type="Gene3D" id="3.30.450.20">
    <property type="entry name" value="PAS domain"/>
    <property type="match status" value="1"/>
</dbReference>
<dbReference type="EMBL" id="UOFU01000110">
    <property type="protein sequence ID" value="VAW97056.1"/>
    <property type="molecule type" value="Genomic_DNA"/>
</dbReference>
<evidence type="ECO:0000256" key="1">
    <source>
        <dbReference type="SAM" id="MobiDB-lite"/>
    </source>
</evidence>
<gene>
    <name evidence="3" type="ORF">MNBD_GAMMA20-1206</name>
</gene>
<feature type="transmembrane region" description="Helical" evidence="2">
    <location>
        <begin position="163"/>
        <end position="184"/>
    </location>
</feature>
<evidence type="ECO:0000313" key="3">
    <source>
        <dbReference type="EMBL" id="VAW97056.1"/>
    </source>
</evidence>
<feature type="region of interest" description="Disordered" evidence="1">
    <location>
        <begin position="65"/>
        <end position="84"/>
    </location>
</feature>
<proteinExistence type="predicted"/>
<keyword evidence="3" id="KW-0808">Transferase</keyword>
<reference evidence="3" key="1">
    <citation type="submission" date="2018-06" db="EMBL/GenBank/DDBJ databases">
        <authorList>
            <person name="Zhirakovskaya E."/>
        </authorList>
    </citation>
    <scope>NUCLEOTIDE SEQUENCE</scope>
</reference>